<gene>
    <name evidence="1" type="ORF">C8F04DRAFT_1106113</name>
</gene>
<dbReference type="EMBL" id="JARJCM010000069">
    <property type="protein sequence ID" value="KAJ7032903.1"/>
    <property type="molecule type" value="Genomic_DNA"/>
</dbReference>
<proteinExistence type="predicted"/>
<evidence type="ECO:0000313" key="2">
    <source>
        <dbReference type="Proteomes" id="UP001218188"/>
    </source>
</evidence>
<reference evidence="1" key="1">
    <citation type="submission" date="2023-03" db="EMBL/GenBank/DDBJ databases">
        <title>Massive genome expansion in bonnet fungi (Mycena s.s.) driven by repeated elements and novel gene families across ecological guilds.</title>
        <authorList>
            <consortium name="Lawrence Berkeley National Laboratory"/>
            <person name="Harder C.B."/>
            <person name="Miyauchi S."/>
            <person name="Viragh M."/>
            <person name="Kuo A."/>
            <person name="Thoen E."/>
            <person name="Andreopoulos B."/>
            <person name="Lu D."/>
            <person name="Skrede I."/>
            <person name="Drula E."/>
            <person name="Henrissat B."/>
            <person name="Morin E."/>
            <person name="Kohler A."/>
            <person name="Barry K."/>
            <person name="LaButti K."/>
            <person name="Morin E."/>
            <person name="Salamov A."/>
            <person name="Lipzen A."/>
            <person name="Mereny Z."/>
            <person name="Hegedus B."/>
            <person name="Baldrian P."/>
            <person name="Stursova M."/>
            <person name="Weitz H."/>
            <person name="Taylor A."/>
            <person name="Grigoriev I.V."/>
            <person name="Nagy L.G."/>
            <person name="Martin F."/>
            <person name="Kauserud H."/>
        </authorList>
    </citation>
    <scope>NUCLEOTIDE SEQUENCE</scope>
    <source>
        <strain evidence="1">CBHHK200</strain>
    </source>
</reference>
<dbReference type="AlphaFoldDB" id="A0AAD6WZ56"/>
<organism evidence="1 2">
    <name type="scientific">Mycena alexandri</name>
    <dbReference type="NCBI Taxonomy" id="1745969"/>
    <lineage>
        <taxon>Eukaryota</taxon>
        <taxon>Fungi</taxon>
        <taxon>Dikarya</taxon>
        <taxon>Basidiomycota</taxon>
        <taxon>Agaricomycotina</taxon>
        <taxon>Agaricomycetes</taxon>
        <taxon>Agaricomycetidae</taxon>
        <taxon>Agaricales</taxon>
        <taxon>Marasmiineae</taxon>
        <taxon>Mycenaceae</taxon>
        <taxon>Mycena</taxon>
    </lineage>
</organism>
<protein>
    <submittedName>
        <fullName evidence="1">Uncharacterized protein</fullName>
    </submittedName>
</protein>
<comment type="caution">
    <text evidence="1">The sequence shown here is derived from an EMBL/GenBank/DDBJ whole genome shotgun (WGS) entry which is preliminary data.</text>
</comment>
<dbReference type="Proteomes" id="UP001218188">
    <property type="component" value="Unassembled WGS sequence"/>
</dbReference>
<name>A0AAD6WZ56_9AGAR</name>
<sequence>MTHASFSSFKPIQGPFYTGPRPFELPRRPGLDANPMQGLSLVRTKRDTIQVNMPPTRLKDGTELAVIYHILHRTPSSWPQSSHPGRYKTLPRSSLELSCRIRPLASRSTSDAFIPVPMGSLRTSHGTPSPFLSLFASNTSSASRSTPNALILAFMGSWRTSSNAPSPSFSFAASSPSSASHSDSHPYLYWIVYGTIRSPPHSSFGWRPRVRGWHRGEYQISQSLNIPIFSPVPPPISSSRPAWGRRGRRTISCHTYSE</sequence>
<keyword evidence="2" id="KW-1185">Reference proteome</keyword>
<evidence type="ECO:0000313" key="1">
    <source>
        <dbReference type="EMBL" id="KAJ7032903.1"/>
    </source>
</evidence>
<accession>A0AAD6WZ56</accession>